<dbReference type="RefSeq" id="WP_047069632.1">
    <property type="nucleotide sequence ID" value="NZ_BJOL01000020.1"/>
</dbReference>
<comment type="caution">
    <text evidence="3">The sequence shown here is derived from an EMBL/GenBank/DDBJ whole genome shotgun (WGS) entry which is preliminary data.</text>
</comment>
<gene>
    <name evidence="3" type="ORF">AA984_09880</name>
    <name evidence="2" type="ORF">BFO01nite_35930</name>
</gene>
<proteinExistence type="predicted"/>
<dbReference type="OrthoDB" id="2670765at2"/>
<protein>
    <submittedName>
        <fullName evidence="3">Uncharacterized protein</fullName>
    </submittedName>
</protein>
<evidence type="ECO:0000313" key="2">
    <source>
        <dbReference type="EMBL" id="GED59461.1"/>
    </source>
</evidence>
<evidence type="ECO:0000313" key="3">
    <source>
        <dbReference type="EMBL" id="KLH98837.1"/>
    </source>
</evidence>
<evidence type="ECO:0000313" key="5">
    <source>
        <dbReference type="Proteomes" id="UP000319498"/>
    </source>
</evidence>
<dbReference type="AlphaFoldDB" id="A0A837KME3"/>
<keyword evidence="5" id="KW-1185">Reference proteome</keyword>
<sequence>MRKVFRISGLAVLISVMTATTVFAANQSSTAYARGGGYDASSGTISGQGQMGKVKFNSSGGGWGFYSKSCSGAETTYSDAYYIPKSGGSIELDVPMPSNCQFKLHITSGPDYPVAGTIQNHS</sequence>
<accession>A0A837KME3</accession>
<dbReference type="GeneID" id="87585380"/>
<name>A0A837KME3_9BACL</name>
<keyword evidence="1" id="KW-0732">Signal</keyword>
<dbReference type="Proteomes" id="UP000035218">
    <property type="component" value="Unassembled WGS sequence"/>
</dbReference>
<dbReference type="Proteomes" id="UP000319498">
    <property type="component" value="Unassembled WGS sequence"/>
</dbReference>
<organism evidence="3 4">
    <name type="scientific">Brevibacillus formosus</name>
    <dbReference type="NCBI Taxonomy" id="54913"/>
    <lineage>
        <taxon>Bacteria</taxon>
        <taxon>Bacillati</taxon>
        <taxon>Bacillota</taxon>
        <taxon>Bacilli</taxon>
        <taxon>Bacillales</taxon>
        <taxon>Paenibacillaceae</taxon>
        <taxon>Brevibacillus</taxon>
    </lineage>
</organism>
<feature type="signal peptide" evidence="1">
    <location>
        <begin position="1"/>
        <end position="24"/>
    </location>
</feature>
<evidence type="ECO:0000256" key="1">
    <source>
        <dbReference type="SAM" id="SignalP"/>
    </source>
</evidence>
<reference evidence="3 4" key="1">
    <citation type="submission" date="2015-05" db="EMBL/GenBank/DDBJ databases">
        <title>Genome sequencing project for genomic taxonomy and phylogenomics of Bacillus-like bacteria.</title>
        <authorList>
            <person name="Liu B."/>
            <person name="Wang J."/>
            <person name="Zhu Y."/>
            <person name="Liu G."/>
            <person name="Chen Q."/>
            <person name="Chen Z."/>
            <person name="Lan J."/>
            <person name="Che J."/>
            <person name="Ge C."/>
            <person name="Shi H."/>
            <person name="Pan Z."/>
            <person name="Liu X."/>
        </authorList>
    </citation>
    <scope>NUCLEOTIDE SEQUENCE [LARGE SCALE GENOMIC DNA]</scope>
    <source>
        <strain evidence="3 4">DSM 9885</strain>
    </source>
</reference>
<feature type="chain" id="PRO_5032603099" evidence="1">
    <location>
        <begin position="25"/>
        <end position="122"/>
    </location>
</feature>
<evidence type="ECO:0000313" key="4">
    <source>
        <dbReference type="Proteomes" id="UP000035218"/>
    </source>
</evidence>
<dbReference type="EMBL" id="LDCN01000003">
    <property type="protein sequence ID" value="KLH98837.1"/>
    <property type="molecule type" value="Genomic_DNA"/>
</dbReference>
<reference evidence="2 5" key="2">
    <citation type="submission" date="2019-06" db="EMBL/GenBank/DDBJ databases">
        <title>Whole genome shotgun sequence of Brevibacillus formosus NBRC 15716.</title>
        <authorList>
            <person name="Hosoyama A."/>
            <person name="Uohara A."/>
            <person name="Ohji S."/>
            <person name="Ichikawa N."/>
        </authorList>
    </citation>
    <scope>NUCLEOTIDE SEQUENCE [LARGE SCALE GENOMIC DNA]</scope>
    <source>
        <strain evidence="2 5">NBRC 15716</strain>
    </source>
</reference>
<dbReference type="EMBL" id="BJOL01000020">
    <property type="protein sequence ID" value="GED59461.1"/>
    <property type="molecule type" value="Genomic_DNA"/>
</dbReference>